<dbReference type="Pfam" id="PF14376">
    <property type="entry name" value="Haem_bd"/>
    <property type="match status" value="1"/>
</dbReference>
<evidence type="ECO:0000313" key="3">
    <source>
        <dbReference type="EMBL" id="MDV6234951.1"/>
    </source>
</evidence>
<keyword evidence="1" id="KW-0732">Signal</keyword>
<dbReference type="InterPro" id="IPR025992">
    <property type="entry name" value="Haem-bd"/>
</dbReference>
<reference evidence="3 5" key="2">
    <citation type="journal article" date="2018" name="Microb. Genom.">
        <title>Deciphering the unexplored Leptospira diversity from soils uncovers genomic evolution to virulence.</title>
        <authorList>
            <person name="Thibeaux R."/>
            <person name="Iraola G."/>
            <person name="Ferres I."/>
            <person name="Bierque E."/>
            <person name="Girault D."/>
            <person name="Soupe-Gilbert M.E."/>
            <person name="Picardeau M."/>
            <person name="Goarant C."/>
        </authorList>
    </citation>
    <scope>NUCLEOTIDE SEQUENCE [LARGE SCALE GENOMIC DNA]</scope>
    <source>
        <strain evidence="3 5">ATI7-C-A5</strain>
    </source>
</reference>
<organism evidence="4">
    <name type="scientific">Leptospira ellisii</name>
    <dbReference type="NCBI Taxonomy" id="2023197"/>
    <lineage>
        <taxon>Bacteria</taxon>
        <taxon>Pseudomonadati</taxon>
        <taxon>Spirochaetota</taxon>
        <taxon>Spirochaetia</taxon>
        <taxon>Leptospirales</taxon>
        <taxon>Leptospiraceae</taxon>
        <taxon>Leptospira</taxon>
    </lineage>
</organism>
<dbReference type="AlphaFoldDB" id="A0A2N0B4T1"/>
<gene>
    <name evidence="3" type="ORF">CH379_004825</name>
    <name evidence="4" type="ORF">CH379_17925</name>
</gene>
<protein>
    <submittedName>
        <fullName evidence="3">Heme-binding domain-containing protein</fullName>
    </submittedName>
    <submittedName>
        <fullName evidence="4">Heme-binding protein</fullName>
    </submittedName>
</protein>
<dbReference type="Proteomes" id="UP000232122">
    <property type="component" value="Unassembled WGS sequence"/>
</dbReference>
<sequence length="146" mass="17199">MKKKLAILVLTVFVLLQFFPFSVPTGDNSGEIEAPEEVKKILRRSCYDCHSDLTAWPWYTKLFPVNVYLYHHVEEGKSELNFSQWRSLNRKDRASQADSVLETLEEGEMPLRDYLFLHPEAKLSEEDLEVLREWVSSVNEEYQKEK</sequence>
<proteinExistence type="predicted"/>
<reference evidence="4" key="1">
    <citation type="submission" date="2017-07" db="EMBL/GenBank/DDBJ databases">
        <title>Leptospira spp. isolated from tropical soils.</title>
        <authorList>
            <person name="Thibeaux R."/>
            <person name="Iraola G."/>
            <person name="Ferres I."/>
            <person name="Bierque E."/>
            <person name="Girault D."/>
            <person name="Soupe-Gilbert M.-E."/>
            <person name="Picardeau M."/>
            <person name="Goarant C."/>
        </authorList>
    </citation>
    <scope>NUCLEOTIDE SEQUENCE [LARGE SCALE GENOMIC DNA]</scope>
    <source>
        <strain evidence="4">ATI7-C-A5</strain>
    </source>
</reference>
<feature type="chain" id="PRO_5044577145" evidence="1">
    <location>
        <begin position="26"/>
        <end position="146"/>
    </location>
</feature>
<evidence type="ECO:0000313" key="4">
    <source>
        <dbReference type="EMBL" id="PJZ91562.1"/>
    </source>
</evidence>
<accession>A0A2N0B4T1</accession>
<name>A0A2N0B4T1_9LEPT</name>
<evidence type="ECO:0000313" key="5">
    <source>
        <dbReference type="Proteomes" id="UP000232122"/>
    </source>
</evidence>
<comment type="caution">
    <text evidence="4">The sequence shown here is derived from an EMBL/GenBank/DDBJ whole genome shotgun (WGS) entry which is preliminary data.</text>
</comment>
<evidence type="ECO:0000256" key="1">
    <source>
        <dbReference type="SAM" id="SignalP"/>
    </source>
</evidence>
<dbReference type="OrthoDB" id="196738at2"/>
<accession>A0A2N0BJE9</accession>
<dbReference type="RefSeq" id="WP_100747300.1">
    <property type="nucleotide sequence ID" value="NZ_NPEF02000004.1"/>
</dbReference>
<dbReference type="SMART" id="SM01235">
    <property type="entry name" value="Haem_bd"/>
    <property type="match status" value="1"/>
</dbReference>
<reference evidence="3" key="3">
    <citation type="submission" date="2023-10" db="EMBL/GenBank/DDBJ databases">
        <authorList>
            <person name="Picardeau M."/>
            <person name="Thibeaux R."/>
        </authorList>
    </citation>
    <scope>NUCLEOTIDE SEQUENCE</scope>
    <source>
        <strain evidence="3">ATI7-C-A5</strain>
    </source>
</reference>
<dbReference type="EMBL" id="NPEF01000253">
    <property type="protein sequence ID" value="PJZ91562.1"/>
    <property type="molecule type" value="Genomic_DNA"/>
</dbReference>
<feature type="domain" description="Haem-binding" evidence="2">
    <location>
        <begin position="10"/>
        <end position="139"/>
    </location>
</feature>
<feature type="signal peptide" evidence="1">
    <location>
        <begin position="1"/>
        <end position="25"/>
    </location>
</feature>
<keyword evidence="5" id="KW-1185">Reference proteome</keyword>
<dbReference type="EMBL" id="NPEF02000004">
    <property type="protein sequence ID" value="MDV6234951.1"/>
    <property type="molecule type" value="Genomic_DNA"/>
</dbReference>
<evidence type="ECO:0000259" key="2">
    <source>
        <dbReference type="SMART" id="SM01235"/>
    </source>
</evidence>